<comment type="subcellular location">
    <subcellularLocation>
        <location evidence="1">Cell membrane</location>
        <topology evidence="1">Peripheral membrane protein</topology>
    </subcellularLocation>
</comment>
<organism evidence="8 9">
    <name type="scientific">Nonomuraea antimicrobica</name>
    <dbReference type="NCBI Taxonomy" id="561173"/>
    <lineage>
        <taxon>Bacteria</taxon>
        <taxon>Bacillati</taxon>
        <taxon>Actinomycetota</taxon>
        <taxon>Actinomycetes</taxon>
        <taxon>Streptosporangiales</taxon>
        <taxon>Streptosporangiaceae</taxon>
        <taxon>Nonomuraea</taxon>
    </lineage>
</organism>
<keyword evidence="9" id="KW-1185">Reference proteome</keyword>
<dbReference type="InterPro" id="IPR025302">
    <property type="entry name" value="DrrA1/2-like_C"/>
</dbReference>
<dbReference type="PANTHER" id="PTHR42711">
    <property type="entry name" value="ABC TRANSPORTER ATP-BINDING PROTEIN"/>
    <property type="match status" value="1"/>
</dbReference>
<evidence type="ECO:0000313" key="9">
    <source>
        <dbReference type="Proteomes" id="UP001500902"/>
    </source>
</evidence>
<dbReference type="InterPro" id="IPR017871">
    <property type="entry name" value="ABC_transporter-like_CS"/>
</dbReference>
<comment type="caution">
    <text evidence="8">The sequence shown here is derived from an EMBL/GenBank/DDBJ whole genome shotgun (WGS) entry which is preliminary data.</text>
</comment>
<dbReference type="Pfam" id="PF00005">
    <property type="entry name" value="ABC_tran"/>
    <property type="match status" value="1"/>
</dbReference>
<protein>
    <submittedName>
        <fullName evidence="8">ATP-binding cassette domain-containing protein</fullName>
    </submittedName>
</protein>
<evidence type="ECO:0000313" key="8">
    <source>
        <dbReference type="EMBL" id="GAA3660005.1"/>
    </source>
</evidence>
<comment type="similarity">
    <text evidence="2">Belongs to the ABC transporter superfamily.</text>
</comment>
<name>A0ABP7BG90_9ACTN</name>
<dbReference type="InterPro" id="IPR003439">
    <property type="entry name" value="ABC_transporter-like_ATP-bd"/>
</dbReference>
<dbReference type="InterPro" id="IPR050763">
    <property type="entry name" value="ABC_transporter_ATP-binding"/>
</dbReference>
<dbReference type="Gene3D" id="3.40.50.300">
    <property type="entry name" value="P-loop containing nucleotide triphosphate hydrolases"/>
    <property type="match status" value="1"/>
</dbReference>
<dbReference type="SUPFAM" id="SSF52540">
    <property type="entry name" value="P-loop containing nucleoside triphosphate hydrolases"/>
    <property type="match status" value="1"/>
</dbReference>
<dbReference type="PANTHER" id="PTHR42711:SF5">
    <property type="entry name" value="ABC TRANSPORTER ATP-BINDING PROTEIN NATA"/>
    <property type="match status" value="1"/>
</dbReference>
<dbReference type="EMBL" id="BAAAZP010000043">
    <property type="protein sequence ID" value="GAA3660005.1"/>
    <property type="molecule type" value="Genomic_DNA"/>
</dbReference>
<dbReference type="PROSITE" id="PS50893">
    <property type="entry name" value="ABC_TRANSPORTER_2"/>
    <property type="match status" value="1"/>
</dbReference>
<reference evidence="9" key="1">
    <citation type="journal article" date="2019" name="Int. J. Syst. Evol. Microbiol.">
        <title>The Global Catalogue of Microorganisms (GCM) 10K type strain sequencing project: providing services to taxonomists for standard genome sequencing and annotation.</title>
        <authorList>
            <consortium name="The Broad Institute Genomics Platform"/>
            <consortium name="The Broad Institute Genome Sequencing Center for Infectious Disease"/>
            <person name="Wu L."/>
            <person name="Ma J."/>
        </authorList>
    </citation>
    <scope>NUCLEOTIDE SEQUENCE [LARGE SCALE GENOMIC DNA]</scope>
    <source>
        <strain evidence="9">JCM 16904</strain>
    </source>
</reference>
<dbReference type="Proteomes" id="UP001500902">
    <property type="component" value="Unassembled WGS sequence"/>
</dbReference>
<evidence type="ECO:0000259" key="7">
    <source>
        <dbReference type="PROSITE" id="PS50893"/>
    </source>
</evidence>
<dbReference type="SMART" id="SM00382">
    <property type="entry name" value="AAA"/>
    <property type="match status" value="1"/>
</dbReference>
<dbReference type="Pfam" id="PF13732">
    <property type="entry name" value="DrrA1-3_C"/>
    <property type="match status" value="1"/>
</dbReference>
<keyword evidence="5 8" id="KW-0067">ATP-binding</keyword>
<evidence type="ECO:0000256" key="4">
    <source>
        <dbReference type="ARBA" id="ARBA00022741"/>
    </source>
</evidence>
<accession>A0ABP7BG90</accession>
<dbReference type="PROSITE" id="PS00211">
    <property type="entry name" value="ABC_TRANSPORTER_1"/>
    <property type="match status" value="1"/>
</dbReference>
<dbReference type="GO" id="GO:0005524">
    <property type="term" value="F:ATP binding"/>
    <property type="evidence" value="ECO:0007669"/>
    <property type="project" value="UniProtKB-KW"/>
</dbReference>
<evidence type="ECO:0000256" key="5">
    <source>
        <dbReference type="ARBA" id="ARBA00022840"/>
    </source>
</evidence>
<evidence type="ECO:0000256" key="1">
    <source>
        <dbReference type="ARBA" id="ARBA00004202"/>
    </source>
</evidence>
<gene>
    <name evidence="8" type="ORF">GCM10022224_024220</name>
</gene>
<dbReference type="InterPro" id="IPR027417">
    <property type="entry name" value="P-loop_NTPase"/>
</dbReference>
<dbReference type="RefSeq" id="WP_344876142.1">
    <property type="nucleotide sequence ID" value="NZ_BAAAZP010000043.1"/>
</dbReference>
<proteinExistence type="inferred from homology"/>
<feature type="domain" description="ABC transporter" evidence="7">
    <location>
        <begin position="2"/>
        <end position="236"/>
    </location>
</feature>
<keyword evidence="4" id="KW-0547">Nucleotide-binding</keyword>
<keyword evidence="6" id="KW-0046">Antibiotic resistance</keyword>
<keyword evidence="3" id="KW-0813">Transport</keyword>
<sequence>MLEISELRKRFAGGPSAPGGKVALDGISFAVRPGEMFGFVGANGAGKTTTMRIVMGVLQADAGSVSWEGRPLDHDARQRFGYMPEERGLYQKMRVAEQIEYFGRLHGLSAQAAKKATDDLLERLGLTERRNDAVQALSLGNQQRVQLAVALVHDPQVLILDEPFSGLDPIAVDALVGALQERCRGGVPVIFSSHQLELVERLCDSVGIVSAGRMVAAGTVDALRSAEGDTLRVVVRDPAPGWADGLPGTVTVHGDRHTLLTTGGDDQEILRRAMKAGHVEHFGVQHPTLTEIFKEAVA</sequence>
<dbReference type="InterPro" id="IPR003593">
    <property type="entry name" value="AAA+_ATPase"/>
</dbReference>
<evidence type="ECO:0000256" key="3">
    <source>
        <dbReference type="ARBA" id="ARBA00022448"/>
    </source>
</evidence>
<evidence type="ECO:0000256" key="6">
    <source>
        <dbReference type="ARBA" id="ARBA00023251"/>
    </source>
</evidence>
<evidence type="ECO:0000256" key="2">
    <source>
        <dbReference type="ARBA" id="ARBA00005417"/>
    </source>
</evidence>